<comment type="catalytic activity">
    <reaction evidence="6">
        <text>uridine + phosphate = alpha-D-ribose 1-phosphate + uracil</text>
        <dbReference type="Rhea" id="RHEA:24388"/>
        <dbReference type="ChEBI" id="CHEBI:16704"/>
        <dbReference type="ChEBI" id="CHEBI:17568"/>
        <dbReference type="ChEBI" id="CHEBI:43474"/>
        <dbReference type="ChEBI" id="CHEBI:57720"/>
        <dbReference type="EC" id="2.4.2.3"/>
    </reaction>
</comment>
<feature type="domain" description="Nucleoside phosphorylase" evidence="7">
    <location>
        <begin position="20"/>
        <end position="222"/>
    </location>
</feature>
<dbReference type="Gene3D" id="3.40.50.1580">
    <property type="entry name" value="Nucleoside phosphorylase domain"/>
    <property type="match status" value="1"/>
</dbReference>
<keyword evidence="5" id="KW-0808">Transferase</keyword>
<organism evidence="8 9">
    <name type="scientific">Paraphotobacterium marinum</name>
    <dbReference type="NCBI Taxonomy" id="1755811"/>
    <lineage>
        <taxon>Bacteria</taxon>
        <taxon>Pseudomonadati</taxon>
        <taxon>Pseudomonadota</taxon>
        <taxon>Gammaproteobacteria</taxon>
        <taxon>Vibrionales</taxon>
        <taxon>Vibrionaceae</taxon>
        <taxon>Paraphotobacterium</taxon>
    </lineage>
</organism>
<dbReference type="InterPro" id="IPR018016">
    <property type="entry name" value="Nucleoside_phosphorylase_CS"/>
</dbReference>
<dbReference type="OrthoDB" id="5296640at2"/>
<protein>
    <recommendedName>
        <fullName evidence="3">Uridine phosphorylase</fullName>
        <ecNumber evidence="2">2.4.2.3</ecNumber>
    </recommendedName>
</protein>
<evidence type="ECO:0000259" key="7">
    <source>
        <dbReference type="Pfam" id="PF01048"/>
    </source>
</evidence>
<dbReference type="SUPFAM" id="SSF53167">
    <property type="entry name" value="Purine and uridine phosphorylases"/>
    <property type="match status" value="1"/>
</dbReference>
<gene>
    <name evidence="8" type="ORF">CF386_10340</name>
</gene>
<dbReference type="PANTHER" id="PTHR43691">
    <property type="entry name" value="URIDINE PHOSPHORYLASE"/>
    <property type="match status" value="1"/>
</dbReference>
<dbReference type="EMBL" id="CP022356">
    <property type="protein sequence ID" value="ASK79449.1"/>
    <property type="molecule type" value="Genomic_DNA"/>
</dbReference>
<dbReference type="RefSeq" id="WP_089074357.1">
    <property type="nucleotide sequence ID" value="NZ_CBCSAM010000004.1"/>
</dbReference>
<reference evidence="8 9" key="1">
    <citation type="journal article" date="2016" name="Int. J. Syst. Evol. Microbiol.">
        <title>Paraphotobacterium marinum gen. nov., sp. nov., a member of the family Vibrionaceae, isolated from surface seawater.</title>
        <authorList>
            <person name="Huang Z."/>
            <person name="Dong C."/>
            <person name="Shao Z."/>
        </authorList>
    </citation>
    <scope>NUCLEOTIDE SEQUENCE [LARGE SCALE GENOMIC DNA]</scope>
    <source>
        <strain evidence="8 9">NSCS20N07D</strain>
    </source>
</reference>
<name>A0A220VGJ5_9GAMM</name>
<evidence type="ECO:0000256" key="3">
    <source>
        <dbReference type="ARBA" id="ARBA00021980"/>
    </source>
</evidence>
<keyword evidence="9" id="KW-1185">Reference proteome</keyword>
<evidence type="ECO:0000256" key="5">
    <source>
        <dbReference type="ARBA" id="ARBA00022679"/>
    </source>
</evidence>
<comment type="similarity">
    <text evidence="1">Belongs to the PNP/UDP phosphorylase family.</text>
</comment>
<dbReference type="GO" id="GO:0005829">
    <property type="term" value="C:cytosol"/>
    <property type="evidence" value="ECO:0007669"/>
    <property type="project" value="TreeGrafter"/>
</dbReference>
<evidence type="ECO:0000256" key="2">
    <source>
        <dbReference type="ARBA" id="ARBA00011888"/>
    </source>
</evidence>
<dbReference type="KEGG" id="pmai:CF386_10340"/>
<dbReference type="CDD" id="cd17767">
    <property type="entry name" value="UP_EcUdp-like"/>
    <property type="match status" value="1"/>
</dbReference>
<dbReference type="Pfam" id="PF01048">
    <property type="entry name" value="PNP_UDP_1"/>
    <property type="match status" value="1"/>
</dbReference>
<dbReference type="GO" id="GO:0009164">
    <property type="term" value="P:nucleoside catabolic process"/>
    <property type="evidence" value="ECO:0007669"/>
    <property type="project" value="UniProtKB-ARBA"/>
</dbReference>
<evidence type="ECO:0000256" key="6">
    <source>
        <dbReference type="ARBA" id="ARBA00048447"/>
    </source>
</evidence>
<dbReference type="InterPro" id="IPR000845">
    <property type="entry name" value="Nucleoside_phosphorylase_d"/>
</dbReference>
<evidence type="ECO:0000256" key="4">
    <source>
        <dbReference type="ARBA" id="ARBA00022676"/>
    </source>
</evidence>
<dbReference type="EC" id="2.4.2.3" evidence="2"/>
<proteinExistence type="inferred from homology"/>
<dbReference type="PROSITE" id="PS01232">
    <property type="entry name" value="PNP_UDP_1"/>
    <property type="match status" value="1"/>
</dbReference>
<keyword evidence="4" id="KW-0328">Glycosyltransferase</keyword>
<dbReference type="GO" id="GO:0004850">
    <property type="term" value="F:uridine phosphorylase activity"/>
    <property type="evidence" value="ECO:0007669"/>
    <property type="project" value="UniProtKB-EC"/>
</dbReference>
<evidence type="ECO:0000256" key="1">
    <source>
        <dbReference type="ARBA" id="ARBA00010456"/>
    </source>
</evidence>
<evidence type="ECO:0000313" key="8">
    <source>
        <dbReference type="EMBL" id="ASK79449.1"/>
    </source>
</evidence>
<dbReference type="InterPro" id="IPR035994">
    <property type="entry name" value="Nucleoside_phosphorylase_sf"/>
</dbReference>
<sequence length="244" mass="27214">MINKVMPHIHVSAEQISKKVIICGDPERVTRASFLLTDTTLIAHNREFKVLNGYYQNELITICSTGIGSPSTGIVIEELNKCNVQKIIRVGSCGSLRHDINHGDIIVAEGAVRDEGTSKSYVADGFPAVASRHLMRKIEDSILSDTQLNHYFGIVRSHDSFYIDNESEILHFWSQKNVIGCDMETSTLLTLARLRGIEAASILFVVTNFSNDVLDEISNYTQNSLNTKFNEQEALKLALETLIK</sequence>
<accession>A0A220VGJ5</accession>
<dbReference type="PANTHER" id="PTHR43691:SF11">
    <property type="entry name" value="FI09636P-RELATED"/>
    <property type="match status" value="1"/>
</dbReference>
<dbReference type="AlphaFoldDB" id="A0A220VGJ5"/>
<evidence type="ECO:0000313" key="9">
    <source>
        <dbReference type="Proteomes" id="UP000242175"/>
    </source>
</evidence>
<dbReference type="Proteomes" id="UP000242175">
    <property type="component" value="Chromosome small"/>
</dbReference>